<evidence type="ECO:0000313" key="4">
    <source>
        <dbReference type="Proteomes" id="UP000256695"/>
    </source>
</evidence>
<dbReference type="SUPFAM" id="SSF54211">
    <property type="entry name" value="Ribosomal protein S5 domain 2-like"/>
    <property type="match status" value="1"/>
</dbReference>
<accession>A0A3D8J9J0</accession>
<dbReference type="PANTHER" id="PTHR16301">
    <property type="entry name" value="IMPACT-RELATED"/>
    <property type="match status" value="1"/>
</dbReference>
<feature type="domain" description="Impact N-terminal" evidence="2">
    <location>
        <begin position="15"/>
        <end position="116"/>
    </location>
</feature>
<dbReference type="OrthoDB" id="9813771at2"/>
<reference evidence="3 4" key="1">
    <citation type="submission" date="2018-04" db="EMBL/GenBank/DDBJ databases">
        <title>Novel Campyloabacter and Helicobacter Species and Strains.</title>
        <authorList>
            <person name="Mannion A.J."/>
            <person name="Shen Z."/>
            <person name="Fox J.G."/>
        </authorList>
    </citation>
    <scope>NUCLEOTIDE SEQUENCE [LARGE SCALE GENOMIC DNA]</scope>
    <source>
        <strain evidence="3 4">MIT 04-9362</strain>
    </source>
</reference>
<dbReference type="AlphaFoldDB" id="A0A3D8J9J0"/>
<protein>
    <recommendedName>
        <fullName evidence="2">Impact N-terminal domain-containing protein</fullName>
    </recommendedName>
</protein>
<dbReference type="PANTHER" id="PTHR16301:SF20">
    <property type="entry name" value="IMPACT FAMILY MEMBER YIGZ"/>
    <property type="match status" value="1"/>
</dbReference>
<gene>
    <name evidence="3" type="ORF">CQA57_03150</name>
</gene>
<dbReference type="InterPro" id="IPR020569">
    <property type="entry name" value="UPF0029_Impact_CS"/>
</dbReference>
<keyword evidence="4" id="KW-1185">Reference proteome</keyword>
<name>A0A3D8J9J0_9HELI</name>
<dbReference type="InterPro" id="IPR001498">
    <property type="entry name" value="Impact_N"/>
</dbReference>
<dbReference type="RefSeq" id="WP_115578784.1">
    <property type="nucleotide sequence ID" value="NZ_NXLX01000005.1"/>
</dbReference>
<dbReference type="GO" id="GO:0005737">
    <property type="term" value="C:cytoplasm"/>
    <property type="evidence" value="ECO:0007669"/>
    <property type="project" value="TreeGrafter"/>
</dbReference>
<dbReference type="InterPro" id="IPR036956">
    <property type="entry name" value="Impact_N_sf"/>
</dbReference>
<dbReference type="Gene3D" id="3.30.230.30">
    <property type="entry name" value="Impact, N-terminal domain"/>
    <property type="match status" value="1"/>
</dbReference>
<proteinExistence type="inferred from homology"/>
<dbReference type="EMBL" id="NXLX01000005">
    <property type="protein sequence ID" value="RDU74102.1"/>
    <property type="molecule type" value="Genomic_DNA"/>
</dbReference>
<dbReference type="GO" id="GO:0006446">
    <property type="term" value="P:regulation of translational initiation"/>
    <property type="evidence" value="ECO:0007669"/>
    <property type="project" value="TreeGrafter"/>
</dbReference>
<sequence length="196" mass="22480">MKIITEEVVANFECKKSIFLSFVFPFSFFEERMMQLRLEHSKAVHFVYAYRFFQDGQILERFSDDGEPKGSSGMPVLSVLRGYNMVNTAAIVVRYFGGTLLGVGGLVRAYTNGVVSCLKEAEAKDKLKDFLIQEQRIIHCPYALLSRVEYCAKVLDISLQKEEFGVDNVVLRLYAQKDKLELFESQYKELHFKGVS</sequence>
<dbReference type="Proteomes" id="UP000256695">
    <property type="component" value="Unassembled WGS sequence"/>
</dbReference>
<dbReference type="PROSITE" id="PS00910">
    <property type="entry name" value="UPF0029"/>
    <property type="match status" value="1"/>
</dbReference>
<evidence type="ECO:0000256" key="1">
    <source>
        <dbReference type="ARBA" id="ARBA00007665"/>
    </source>
</evidence>
<evidence type="ECO:0000259" key="2">
    <source>
        <dbReference type="Pfam" id="PF01205"/>
    </source>
</evidence>
<comment type="similarity">
    <text evidence="1">Belongs to the IMPACT family.</text>
</comment>
<dbReference type="InterPro" id="IPR023582">
    <property type="entry name" value="Impact"/>
</dbReference>
<comment type="caution">
    <text evidence="3">The sequence shown here is derived from an EMBL/GenBank/DDBJ whole genome shotgun (WGS) entry which is preliminary data.</text>
</comment>
<dbReference type="InterPro" id="IPR020568">
    <property type="entry name" value="Ribosomal_Su5_D2-typ_SF"/>
</dbReference>
<evidence type="ECO:0000313" key="3">
    <source>
        <dbReference type="EMBL" id="RDU74102.1"/>
    </source>
</evidence>
<organism evidence="3 4">
    <name type="scientific">Helicobacter anseris</name>
    <dbReference type="NCBI Taxonomy" id="375926"/>
    <lineage>
        <taxon>Bacteria</taxon>
        <taxon>Pseudomonadati</taxon>
        <taxon>Campylobacterota</taxon>
        <taxon>Epsilonproteobacteria</taxon>
        <taxon>Campylobacterales</taxon>
        <taxon>Helicobacteraceae</taxon>
        <taxon>Helicobacter</taxon>
    </lineage>
</organism>
<dbReference type="Pfam" id="PF01205">
    <property type="entry name" value="Impact_N"/>
    <property type="match status" value="1"/>
</dbReference>